<dbReference type="InterPro" id="IPR028941">
    <property type="entry name" value="WHIM2_dom"/>
</dbReference>
<keyword evidence="2" id="KW-0804">Transcription</keyword>
<dbReference type="GO" id="GO:0005634">
    <property type="term" value="C:nucleus"/>
    <property type="evidence" value="ECO:0007669"/>
    <property type="project" value="UniProtKB-SubCell"/>
</dbReference>
<dbReference type="InterPro" id="IPR001356">
    <property type="entry name" value="HD"/>
</dbReference>
<dbReference type="InterPro" id="IPR018501">
    <property type="entry name" value="DDT_dom"/>
</dbReference>
<dbReference type="PROSITE" id="PS50071">
    <property type="entry name" value="HOMEOBOX_2"/>
    <property type="match status" value="1"/>
</dbReference>
<dbReference type="Gene3D" id="1.10.10.60">
    <property type="entry name" value="Homeodomain-like"/>
    <property type="match status" value="1"/>
</dbReference>
<evidence type="ECO:0000256" key="5">
    <source>
        <dbReference type="RuleBase" id="RU000682"/>
    </source>
</evidence>
<sequence length="1832" mass="205459">MEADEGGQEKTPPEGSKKAQPEGGDKPSKRKMKTPYQLQILENTYAVDAYPSEALRAELSVKTGLSDRQLQMWFCHRRLKDRKLPPSTRKRQRREESLPPTQTPPMPPPPNDMVSSESGDVGLSSSPYGSSGESRRLVSRATAAVPRIGMEISAVGRRYYEPMLPPPPTHLTHPSLMELRVLASVETQLGESLRQDGPVLGVEFDPLPPGAFGAPIEMPVHQKQLMRPYDGNMFERHDTKRTKASNFFSSTEHFLSSSSGSRRKPAVGSSHVFHPQMGPKDLHEYQFLPKLPSVQSEAHDGASQSHYYNPAIDGSNIRVASLSSGEKNMHSSDQEAPNYTFQGQMSSANLLSQQSRQGNFSPVSMERDGVMHNNSIPGPSTDTEFGMHEVMGIENPYSSSDRTYRDENNSRPERKRKIQSDEARIAKEVEAHEKRIKKELEKQDILRRKREEQMQREMERHDRERRKEEERIMREKQREEERFQREQRRENERREKLLLKESRRAEKLRQKEEQRREKEAARLKAANERATARRIAREYMELIEDERLELIELAAANKGFSSIFALDSDTLQQLDLFRSMLSAFPPSSVRLKRPFAIRPWADSDENIANLLMVWKFLITFADVLGLWPFTLDEFVQSLHDCDSRLLGEVHVALLKSIIKDIEDVARTPVTLGASQSSTANPGGRHPHIVEGAYTWGFDIGSWKRHLNYLTWPEILRQFALSAGFGPQLKKRNADHACYRDENEDNNGEDVISTLRNGSAVENAVALMQERGYTRRCRSRHRLTPGTVKFAAFHVLSLEGSRGLTILEVADKIQKSGLRDLTTSKTPEASIAAALSRDTKLFERTAPSTYCVRSPYRKDPADADSILSTAREKIQVFQSALSESEEAEKDTEEVADAERDEDSEGDAAADPEIDGAGIDTKLEENDASASELIYSRTMTSLGQQKEGGMEVTTQVAFSNVENGPQVPSSENSITVSNSGALQLPDTSSNHHEPDMEEKEIDENNYGEPWVQGLSEGDYSELSVEERLNALVTLIGVSIEGNSIRMVLEERLESATALKKQMWAEAQLDRRRSKEEYSSKTQGTAYGGYKAEAGQSNGAREESQTPLDNIDKANPANLDGTNNEQFLESNQVNLSNMSVGQELTNTDIHPVQHYGYGTEKSRSQLKSFIGHKAEQLYVYRSLPLGQDRRRNRYWQFSTSSSPNDPGCGRIFFESKDGHWRLIDSEEAFDALVAVLDTRGIRESHLHSMLQSIETTFKEAIKRSKKGNDSAKWVGDDVKTGLPKASSSPDYCIEYESPSSSICSLASDALENSTSFKVELGKNKIDRSAALRRYQGLLTWMWKECNNPYTLCALKFGQKRCSELFHTCDACFQSFLAEERHCSSCHKTFKAFPNTDAIFSEHVALCEQKMKLDPDWKLQVSDSLLPIGIRLLKDQLSIIEVSIPAEALQAFWTEGYRKSWGVKLHSSSSAEELFQILTLLEAAIKREFLSTNFETTNELLSSGTIGVASENVAACAGSVPVLPWVPDTSAAVTLRLLELDSSISYTLHQKLESHKEKEGNYFKFPSRYAVVNSLLEVEPMGTPNQVDYHNEGMWLDSGSGRRGRGRGNRGRRGRGRWRGGRGLRGGTISSRSELRAENAGIFEKTTRKYTKRGRTRGRGHRRGLRTARPRQRSANRVSTVDKNSLLEGFTTAKCTMPARIEDSPESSGGEEWGISQIRKTYVEDEDNSHNSVGSESDENGQASGEDYDDQAGYSARDDYGVEGRSTGLIDDETEDDGGDMEADEVGEDDLDCDGNDLDAYMDDDDDEIDADVGDEEGGNRDENDVATSFSSEFSD</sequence>
<dbReference type="PROSITE" id="PS50827">
    <property type="entry name" value="DDT"/>
    <property type="match status" value="1"/>
</dbReference>
<dbReference type="GO" id="GO:0006357">
    <property type="term" value="P:regulation of transcription by RNA polymerase II"/>
    <property type="evidence" value="ECO:0007669"/>
    <property type="project" value="InterPro"/>
</dbReference>
<evidence type="ECO:0000313" key="10">
    <source>
        <dbReference type="EMBL" id="WOL14533.1"/>
    </source>
</evidence>
<keyword evidence="11" id="KW-1185">Reference proteome</keyword>
<dbReference type="Pfam" id="PF00046">
    <property type="entry name" value="Homeodomain"/>
    <property type="match status" value="1"/>
</dbReference>
<feature type="compositionally biased region" description="Basic and acidic residues" evidence="6">
    <location>
        <begin position="402"/>
        <end position="423"/>
    </location>
</feature>
<feature type="compositionally biased region" description="Polar residues" evidence="6">
    <location>
        <begin position="1822"/>
        <end position="1832"/>
    </location>
</feature>
<feature type="domain" description="DDT" evidence="8">
    <location>
        <begin position="604"/>
        <end position="663"/>
    </location>
</feature>
<feature type="region of interest" description="Disordered" evidence="6">
    <location>
        <begin position="1721"/>
        <end position="1832"/>
    </location>
</feature>
<protein>
    <submittedName>
        <fullName evidence="10">Uncharacterized protein</fullName>
    </submittedName>
</protein>
<keyword evidence="3 4" id="KW-0539">Nucleus</keyword>
<evidence type="ECO:0000259" key="7">
    <source>
        <dbReference type="PROSITE" id="PS50071"/>
    </source>
</evidence>
<evidence type="ECO:0000313" key="11">
    <source>
        <dbReference type="Proteomes" id="UP001327560"/>
    </source>
</evidence>
<feature type="DNA-binding region" description="Homeobox" evidence="4">
    <location>
        <begin position="26"/>
        <end position="85"/>
    </location>
</feature>
<feature type="compositionally biased region" description="Acidic residues" evidence="6">
    <location>
        <begin position="1766"/>
        <end position="1813"/>
    </location>
</feature>
<dbReference type="SMART" id="SM00389">
    <property type="entry name" value="HOX"/>
    <property type="match status" value="1"/>
</dbReference>
<evidence type="ECO:0000256" key="3">
    <source>
        <dbReference type="ARBA" id="ARBA00023242"/>
    </source>
</evidence>
<feature type="compositionally biased region" description="Pro residues" evidence="6">
    <location>
        <begin position="101"/>
        <end position="111"/>
    </location>
</feature>
<dbReference type="InterPro" id="IPR007759">
    <property type="entry name" value="Asxl_HARE-HTH"/>
</dbReference>
<dbReference type="CDD" id="cd00086">
    <property type="entry name" value="homeodomain"/>
    <property type="match status" value="1"/>
</dbReference>
<dbReference type="InterPro" id="IPR028942">
    <property type="entry name" value="WHIM1_dom"/>
</dbReference>
<feature type="domain" description="HTH HARE-type" evidence="9">
    <location>
        <begin position="785"/>
        <end position="854"/>
    </location>
</feature>
<proteinExistence type="predicted"/>
<dbReference type="Pfam" id="PF02791">
    <property type="entry name" value="DDT"/>
    <property type="match status" value="1"/>
</dbReference>
<feature type="region of interest" description="Disordered" evidence="6">
    <location>
        <begin position="394"/>
        <end position="423"/>
    </location>
</feature>
<dbReference type="GO" id="GO:0003677">
    <property type="term" value="F:DNA binding"/>
    <property type="evidence" value="ECO:0007669"/>
    <property type="project" value="UniProtKB-UniRule"/>
</dbReference>
<dbReference type="Pfam" id="PF05066">
    <property type="entry name" value="HARE-HTH"/>
    <property type="match status" value="1"/>
</dbReference>
<dbReference type="InterPro" id="IPR044977">
    <property type="entry name" value="RLT1-3"/>
</dbReference>
<evidence type="ECO:0000256" key="2">
    <source>
        <dbReference type="ARBA" id="ARBA00023163"/>
    </source>
</evidence>
<evidence type="ECO:0000259" key="9">
    <source>
        <dbReference type="PROSITE" id="PS51913"/>
    </source>
</evidence>
<feature type="compositionally biased region" description="Low complexity" evidence="6">
    <location>
        <begin position="114"/>
        <end position="132"/>
    </location>
</feature>
<keyword evidence="4 5" id="KW-0371">Homeobox</keyword>
<dbReference type="Proteomes" id="UP001327560">
    <property type="component" value="Chromosome 7"/>
</dbReference>
<feature type="compositionally biased region" description="Basic residues" evidence="6">
    <location>
        <begin position="1598"/>
        <end position="1618"/>
    </location>
</feature>
<dbReference type="SMART" id="SM00571">
    <property type="entry name" value="DDT"/>
    <property type="match status" value="1"/>
</dbReference>
<reference evidence="10 11" key="1">
    <citation type="submission" date="2023-10" db="EMBL/GenBank/DDBJ databases">
        <title>Chromosome-scale genome assembly provides insights into flower coloration mechanisms of Canna indica.</title>
        <authorList>
            <person name="Li C."/>
        </authorList>
    </citation>
    <scope>NUCLEOTIDE SEQUENCE [LARGE SCALE GENOMIC DNA]</scope>
    <source>
        <tissue evidence="10">Flower</tissue>
    </source>
</reference>
<evidence type="ECO:0000256" key="1">
    <source>
        <dbReference type="ARBA" id="ARBA00004123"/>
    </source>
</evidence>
<feature type="region of interest" description="Disordered" evidence="6">
    <location>
        <begin position="451"/>
        <end position="491"/>
    </location>
</feature>
<feature type="compositionally biased region" description="Basic residues" evidence="6">
    <location>
        <begin position="1644"/>
        <end position="1670"/>
    </location>
</feature>
<evidence type="ECO:0000256" key="6">
    <source>
        <dbReference type="SAM" id="MobiDB-lite"/>
    </source>
</evidence>
<feature type="region of interest" description="Disordered" evidence="6">
    <location>
        <begin position="81"/>
        <end position="140"/>
    </location>
</feature>
<feature type="compositionally biased region" description="Basic and acidic residues" evidence="6">
    <location>
        <begin position="7"/>
        <end position="27"/>
    </location>
</feature>
<dbReference type="PROSITE" id="PS51913">
    <property type="entry name" value="HTH_HARE"/>
    <property type="match status" value="1"/>
</dbReference>
<gene>
    <name evidence="10" type="ORF">Cni_G23313</name>
</gene>
<feature type="region of interest" description="Disordered" evidence="6">
    <location>
        <begin position="1"/>
        <end position="36"/>
    </location>
</feature>
<feature type="region of interest" description="Disordered" evidence="6">
    <location>
        <begin position="878"/>
        <end position="921"/>
    </location>
</feature>
<dbReference type="InterPro" id="IPR009057">
    <property type="entry name" value="Homeodomain-like_sf"/>
</dbReference>
<feature type="region of interest" description="Disordered" evidence="6">
    <location>
        <begin position="1063"/>
        <end position="1117"/>
    </location>
</feature>
<feature type="compositionally biased region" description="Basic and acidic residues" evidence="6">
    <location>
        <begin position="1065"/>
        <end position="1076"/>
    </location>
</feature>
<evidence type="ECO:0000256" key="4">
    <source>
        <dbReference type="PROSITE-ProRule" id="PRU00108"/>
    </source>
</evidence>
<accession>A0AAQ3QM48</accession>
<feature type="region of interest" description="Disordered" evidence="6">
    <location>
        <begin position="1585"/>
        <end position="1678"/>
    </location>
</feature>
<dbReference type="PANTHER" id="PTHR36968">
    <property type="entry name" value="HOMEOBOX-DDT DOMAIN PROTEIN RLT2"/>
    <property type="match status" value="1"/>
</dbReference>
<dbReference type="SUPFAM" id="SSF46689">
    <property type="entry name" value="Homeodomain-like"/>
    <property type="match status" value="1"/>
</dbReference>
<organism evidence="10 11">
    <name type="scientific">Canna indica</name>
    <name type="common">Indian-shot</name>
    <dbReference type="NCBI Taxonomy" id="4628"/>
    <lineage>
        <taxon>Eukaryota</taxon>
        <taxon>Viridiplantae</taxon>
        <taxon>Streptophyta</taxon>
        <taxon>Embryophyta</taxon>
        <taxon>Tracheophyta</taxon>
        <taxon>Spermatophyta</taxon>
        <taxon>Magnoliopsida</taxon>
        <taxon>Liliopsida</taxon>
        <taxon>Zingiberales</taxon>
        <taxon>Cannaceae</taxon>
        <taxon>Canna</taxon>
    </lineage>
</organism>
<feature type="domain" description="Homeobox" evidence="7">
    <location>
        <begin position="24"/>
        <end position="84"/>
    </location>
</feature>
<feature type="compositionally biased region" description="Acidic residues" evidence="6">
    <location>
        <begin position="882"/>
        <end position="912"/>
    </location>
</feature>
<feature type="compositionally biased region" description="Polar residues" evidence="6">
    <location>
        <begin position="1726"/>
        <end position="1739"/>
    </location>
</feature>
<keyword evidence="4 5" id="KW-0238">DNA-binding</keyword>
<evidence type="ECO:0000259" key="8">
    <source>
        <dbReference type="PROSITE" id="PS50827"/>
    </source>
</evidence>
<dbReference type="EMBL" id="CP136896">
    <property type="protein sequence ID" value="WOL14533.1"/>
    <property type="molecule type" value="Genomic_DNA"/>
</dbReference>
<name>A0AAQ3QM48_9LILI</name>
<dbReference type="PANTHER" id="PTHR36968:SF5">
    <property type="entry name" value="HOMEOBOX-DDT DOMAIN PROTEIN RLT2"/>
    <property type="match status" value="1"/>
</dbReference>
<dbReference type="Pfam" id="PF15613">
    <property type="entry name" value="WSD"/>
    <property type="match status" value="1"/>
</dbReference>
<dbReference type="Pfam" id="PF15612">
    <property type="entry name" value="WHIM1"/>
    <property type="match status" value="1"/>
</dbReference>
<comment type="subcellular location">
    <subcellularLocation>
        <location evidence="1 4 5">Nucleus</location>
    </subcellularLocation>
</comment>